<evidence type="ECO:0000313" key="8">
    <source>
        <dbReference type="Proteomes" id="UP001354971"/>
    </source>
</evidence>
<dbReference type="InterPro" id="IPR003798">
    <property type="entry name" value="DNA_recombination_RmuC"/>
</dbReference>
<keyword evidence="8" id="KW-1185">Reference proteome</keyword>
<comment type="caution">
    <text evidence="7">The sequence shown here is derived from an EMBL/GenBank/DDBJ whole genome shotgun (WGS) entry which is preliminary data.</text>
</comment>
<dbReference type="Pfam" id="PF02646">
    <property type="entry name" value="RmuC"/>
    <property type="match status" value="1"/>
</dbReference>
<evidence type="ECO:0000256" key="3">
    <source>
        <dbReference type="ARBA" id="ARBA00021840"/>
    </source>
</evidence>
<dbReference type="PANTHER" id="PTHR30563">
    <property type="entry name" value="DNA RECOMBINATION PROTEIN RMUC"/>
    <property type="match status" value="1"/>
</dbReference>
<comment type="function">
    <text evidence="1">Involved in DNA recombination.</text>
</comment>
<dbReference type="RefSeq" id="WP_330198153.1">
    <property type="nucleotide sequence ID" value="NZ_JAZDRP010000002.1"/>
</dbReference>
<accession>A0ABU7LNJ0</accession>
<dbReference type="SUPFAM" id="SSF58113">
    <property type="entry name" value="Apolipoprotein A-I"/>
    <property type="match status" value="1"/>
</dbReference>
<evidence type="ECO:0000313" key="7">
    <source>
        <dbReference type="EMBL" id="MEE2525491.1"/>
    </source>
</evidence>
<evidence type="ECO:0000256" key="2">
    <source>
        <dbReference type="ARBA" id="ARBA00009840"/>
    </source>
</evidence>
<proteinExistence type="inferred from homology"/>
<gene>
    <name evidence="7" type="primary">rmuC</name>
    <name evidence="7" type="ORF">V0U79_03870</name>
</gene>
<organism evidence="7 8">
    <name type="scientific">Hyphobacterium lacteum</name>
    <dbReference type="NCBI Taxonomy" id="3116575"/>
    <lineage>
        <taxon>Bacteria</taxon>
        <taxon>Pseudomonadati</taxon>
        <taxon>Pseudomonadota</taxon>
        <taxon>Alphaproteobacteria</taxon>
        <taxon>Maricaulales</taxon>
        <taxon>Maricaulaceae</taxon>
        <taxon>Hyphobacterium</taxon>
    </lineage>
</organism>
<keyword evidence="6" id="KW-0472">Membrane</keyword>
<keyword evidence="4" id="KW-0175">Coiled coil</keyword>
<dbReference type="PANTHER" id="PTHR30563:SF0">
    <property type="entry name" value="DNA RECOMBINATION PROTEIN RMUC"/>
    <property type="match status" value="1"/>
</dbReference>
<evidence type="ECO:0000256" key="4">
    <source>
        <dbReference type="ARBA" id="ARBA00023054"/>
    </source>
</evidence>
<keyword evidence="5" id="KW-0233">DNA recombination</keyword>
<keyword evidence="6" id="KW-1133">Transmembrane helix</keyword>
<keyword evidence="6" id="KW-0812">Transmembrane</keyword>
<reference evidence="7 8" key="1">
    <citation type="submission" date="2024-01" db="EMBL/GenBank/DDBJ databases">
        <title>Hyphobacterium bacterium isolated from marine sediment.</title>
        <authorList>
            <person name="Zhao S."/>
        </authorList>
    </citation>
    <scope>NUCLEOTIDE SEQUENCE [LARGE SCALE GENOMIC DNA]</scope>
    <source>
        <strain evidence="8">HN65</strain>
    </source>
</reference>
<dbReference type="EMBL" id="JAZDRP010000002">
    <property type="protein sequence ID" value="MEE2525491.1"/>
    <property type="molecule type" value="Genomic_DNA"/>
</dbReference>
<sequence>MAETIDPGFLPYAAGLLVLAVLAGAGLAALLFRKNKGDDGVAAAIAELSRANAELQGRLTQIANDQQSGRTELQKSMNERLDAVTKRVGDSLGEQTQRTAQSLQTLNERLALIDAAQKNISELSGEVTGLKQILSNKQARGAFGEVQLKDVIESLLPPSAFDFQHTLSTGKRPDALIILPQPPGPIAVDAKFPLEAYRNLVGATDEATKLSASRAFTADVKKHLDAIAGKYLIPGETADTALMFVPSEAVYATIHADFPDLVDHGRARKVLVVSPTTLMAILNTVRAVLRDAEMHKQAHLIQAEVGKMVDDVRRLDDRVDKLQRHFDMAVRDVSDIRISTGKIIAKGEKIAEVDLEDETPGKALPGA</sequence>
<evidence type="ECO:0000256" key="1">
    <source>
        <dbReference type="ARBA" id="ARBA00003416"/>
    </source>
</evidence>
<evidence type="ECO:0000256" key="5">
    <source>
        <dbReference type="ARBA" id="ARBA00023172"/>
    </source>
</evidence>
<evidence type="ECO:0000256" key="6">
    <source>
        <dbReference type="SAM" id="Phobius"/>
    </source>
</evidence>
<comment type="similarity">
    <text evidence="2">Belongs to the RmuC family.</text>
</comment>
<protein>
    <recommendedName>
        <fullName evidence="3">DNA recombination protein RmuC homolog</fullName>
    </recommendedName>
</protein>
<dbReference type="Proteomes" id="UP001354971">
    <property type="component" value="Unassembled WGS sequence"/>
</dbReference>
<name>A0ABU7LNJ0_9PROT</name>
<feature type="transmembrane region" description="Helical" evidence="6">
    <location>
        <begin position="12"/>
        <end position="32"/>
    </location>
</feature>